<dbReference type="OrthoDB" id="4954742at2"/>
<reference evidence="1 2" key="1">
    <citation type="submission" date="2018-10" db="EMBL/GenBank/DDBJ databases">
        <title>Xanthobacter tagetidis genome sequencing and assembly.</title>
        <authorList>
            <person name="Maclea K.S."/>
            <person name="Goen A.E."/>
            <person name="Fatima S.A."/>
        </authorList>
    </citation>
    <scope>NUCLEOTIDE SEQUENCE [LARGE SCALE GENOMIC DNA]</scope>
    <source>
        <strain evidence="1 2">ATCC 700314</strain>
    </source>
</reference>
<dbReference type="InterPro" id="IPR009389">
    <property type="entry name" value="DUF1045"/>
</dbReference>
<dbReference type="PIRSF" id="PIRSF033328">
    <property type="entry name" value="Phest_Mll4975"/>
    <property type="match status" value="1"/>
</dbReference>
<dbReference type="NCBIfam" id="TIGR03223">
    <property type="entry name" value="Phn_opern_protn"/>
    <property type="match status" value="1"/>
</dbReference>
<sequence>MSRPVRYAVYLAPAADSALWRFGCAILGRDAETGAEPAPPDLAGFDAERWREITAEPRRYGFHGTLKAPFSLKPGLDEAALLEAVAAVAAEHRPFELPPLAVSAIGRFVALTPQVAVPTLDDIAACVVTDLDPLRAPLTDGERARRRPHLLSPRQVELLDTCGYPYVLEEFRFHMTLTGPLGEAEQGHALNALADAFAASGARVPAEITDLAVFAEPARGAPFRLIQRMPLGVAVD</sequence>
<evidence type="ECO:0000313" key="1">
    <source>
        <dbReference type="EMBL" id="RLP78705.1"/>
    </source>
</evidence>
<proteinExistence type="predicted"/>
<comment type="caution">
    <text evidence="1">The sequence shown here is derived from an EMBL/GenBank/DDBJ whole genome shotgun (WGS) entry which is preliminary data.</text>
</comment>
<dbReference type="Proteomes" id="UP000269692">
    <property type="component" value="Unassembled WGS sequence"/>
</dbReference>
<dbReference type="AlphaFoldDB" id="A0A3L7AFB3"/>
<accession>A0A3L7AFB3</accession>
<organism evidence="1 2">
    <name type="scientific">Xanthobacter tagetidis</name>
    <dbReference type="NCBI Taxonomy" id="60216"/>
    <lineage>
        <taxon>Bacteria</taxon>
        <taxon>Pseudomonadati</taxon>
        <taxon>Pseudomonadota</taxon>
        <taxon>Alphaproteobacteria</taxon>
        <taxon>Hyphomicrobiales</taxon>
        <taxon>Xanthobacteraceae</taxon>
        <taxon>Xanthobacter</taxon>
    </lineage>
</organism>
<keyword evidence="2" id="KW-1185">Reference proteome</keyword>
<dbReference type="Pfam" id="PF06299">
    <property type="entry name" value="DUF1045"/>
    <property type="match status" value="1"/>
</dbReference>
<evidence type="ECO:0000313" key="2">
    <source>
        <dbReference type="Proteomes" id="UP000269692"/>
    </source>
</evidence>
<protein>
    <submittedName>
        <fullName evidence="1">DUF1045 domain-containing protein</fullName>
    </submittedName>
</protein>
<gene>
    <name evidence="1" type="ORF">D9R14_10625</name>
</gene>
<dbReference type="EMBL" id="RCTF01000007">
    <property type="protein sequence ID" value="RLP78705.1"/>
    <property type="molecule type" value="Genomic_DNA"/>
</dbReference>
<dbReference type="Gene3D" id="3.90.1140.10">
    <property type="entry name" value="Cyclic phosphodiesterase"/>
    <property type="match status" value="1"/>
</dbReference>
<name>A0A3L7AFB3_9HYPH</name>